<dbReference type="EMBL" id="JANPWB010000004">
    <property type="protein sequence ID" value="KAJ1194243.1"/>
    <property type="molecule type" value="Genomic_DNA"/>
</dbReference>
<accession>A0AAV7V2Q6</accession>
<name>A0AAV7V2Q6_PLEWA</name>
<evidence type="ECO:0000313" key="1">
    <source>
        <dbReference type="EMBL" id="KAJ1194243.1"/>
    </source>
</evidence>
<protein>
    <submittedName>
        <fullName evidence="1">Uncharacterized protein</fullName>
    </submittedName>
</protein>
<evidence type="ECO:0000313" key="2">
    <source>
        <dbReference type="Proteomes" id="UP001066276"/>
    </source>
</evidence>
<organism evidence="1 2">
    <name type="scientific">Pleurodeles waltl</name>
    <name type="common">Iberian ribbed newt</name>
    <dbReference type="NCBI Taxonomy" id="8319"/>
    <lineage>
        <taxon>Eukaryota</taxon>
        <taxon>Metazoa</taxon>
        <taxon>Chordata</taxon>
        <taxon>Craniata</taxon>
        <taxon>Vertebrata</taxon>
        <taxon>Euteleostomi</taxon>
        <taxon>Amphibia</taxon>
        <taxon>Batrachia</taxon>
        <taxon>Caudata</taxon>
        <taxon>Salamandroidea</taxon>
        <taxon>Salamandridae</taxon>
        <taxon>Pleurodelinae</taxon>
        <taxon>Pleurodeles</taxon>
    </lineage>
</organism>
<dbReference type="Proteomes" id="UP001066276">
    <property type="component" value="Chromosome 2_2"/>
</dbReference>
<comment type="caution">
    <text evidence="1">The sequence shown here is derived from an EMBL/GenBank/DDBJ whole genome shotgun (WGS) entry which is preliminary data.</text>
</comment>
<gene>
    <name evidence="1" type="ORF">NDU88_003532</name>
</gene>
<dbReference type="AlphaFoldDB" id="A0AAV7V2Q6"/>
<keyword evidence="2" id="KW-1185">Reference proteome</keyword>
<sequence length="81" mass="9395">MRLPKGAAPSRLTDKMTLRPIAARVRPSQRGQSWCCPPDVVRREEEQQKKQDKAKANSVAYHVTQTNYNTQKYQINRRLAQ</sequence>
<reference evidence="1" key="1">
    <citation type="journal article" date="2022" name="bioRxiv">
        <title>Sequencing and chromosome-scale assembly of the giantPleurodeles waltlgenome.</title>
        <authorList>
            <person name="Brown T."/>
            <person name="Elewa A."/>
            <person name="Iarovenko S."/>
            <person name="Subramanian E."/>
            <person name="Araus A.J."/>
            <person name="Petzold A."/>
            <person name="Susuki M."/>
            <person name="Suzuki K.-i.T."/>
            <person name="Hayashi T."/>
            <person name="Toyoda A."/>
            <person name="Oliveira C."/>
            <person name="Osipova E."/>
            <person name="Leigh N.D."/>
            <person name="Simon A."/>
            <person name="Yun M.H."/>
        </authorList>
    </citation>
    <scope>NUCLEOTIDE SEQUENCE</scope>
    <source>
        <strain evidence="1">20211129_DDA</strain>
        <tissue evidence="1">Liver</tissue>
    </source>
</reference>
<proteinExistence type="predicted"/>